<evidence type="ECO:0008006" key="4">
    <source>
        <dbReference type="Google" id="ProtNLM"/>
    </source>
</evidence>
<name>A0ABW3GA63_9NOCA</name>
<dbReference type="RefSeq" id="WP_253649176.1">
    <property type="nucleotide sequence ID" value="NZ_BAAAMO010000005.1"/>
</dbReference>
<comment type="caution">
    <text evidence="2">The sequence shown here is derived from an EMBL/GenBank/DDBJ whole genome shotgun (WGS) entry which is preliminary data.</text>
</comment>
<evidence type="ECO:0000256" key="1">
    <source>
        <dbReference type="SAM" id="Phobius"/>
    </source>
</evidence>
<gene>
    <name evidence="2" type="ORF">ACFQ04_16645</name>
</gene>
<dbReference type="EMBL" id="JBHTIL010000004">
    <property type="protein sequence ID" value="MFD0927370.1"/>
    <property type="molecule type" value="Genomic_DNA"/>
</dbReference>
<feature type="transmembrane region" description="Helical" evidence="1">
    <location>
        <begin position="87"/>
        <end position="104"/>
    </location>
</feature>
<protein>
    <recommendedName>
        <fullName evidence="4">ATP synthase I chain</fullName>
    </recommendedName>
</protein>
<keyword evidence="1" id="KW-0472">Membrane</keyword>
<accession>A0ABW3GA63</accession>
<feature type="transmembrane region" description="Helical" evidence="1">
    <location>
        <begin position="110"/>
        <end position="131"/>
    </location>
</feature>
<evidence type="ECO:0000313" key="2">
    <source>
        <dbReference type="EMBL" id="MFD0927370.1"/>
    </source>
</evidence>
<evidence type="ECO:0000313" key="3">
    <source>
        <dbReference type="Proteomes" id="UP001597068"/>
    </source>
</evidence>
<feature type="transmembrane region" description="Helical" evidence="1">
    <location>
        <begin position="24"/>
        <end position="57"/>
    </location>
</feature>
<dbReference type="Proteomes" id="UP001597068">
    <property type="component" value="Unassembled WGS sequence"/>
</dbReference>
<keyword evidence="1" id="KW-0812">Transmembrane</keyword>
<keyword evidence="3" id="KW-1185">Reference proteome</keyword>
<sequence>MTTSTPNSSDQFYPAIPLSLRRPAIIVAVVAVAGLVISGVLGHILFGVFFAAGLALVLANSKMVQFSVASATEGDTGRKKPVVLNTAVRLAIITVAALAIAFVFRPEGLGVMFGLALGQVIVVLSTVIPVMKGLRKQS</sequence>
<keyword evidence="1" id="KW-1133">Transmembrane helix</keyword>
<organism evidence="2 3">
    <name type="scientific">Williamsia deligens</name>
    <dbReference type="NCBI Taxonomy" id="321325"/>
    <lineage>
        <taxon>Bacteria</taxon>
        <taxon>Bacillati</taxon>
        <taxon>Actinomycetota</taxon>
        <taxon>Actinomycetes</taxon>
        <taxon>Mycobacteriales</taxon>
        <taxon>Nocardiaceae</taxon>
        <taxon>Williamsia</taxon>
    </lineage>
</organism>
<proteinExistence type="predicted"/>
<reference evidence="3" key="1">
    <citation type="journal article" date="2019" name="Int. J. Syst. Evol. Microbiol.">
        <title>The Global Catalogue of Microorganisms (GCM) 10K type strain sequencing project: providing services to taxonomists for standard genome sequencing and annotation.</title>
        <authorList>
            <consortium name="The Broad Institute Genomics Platform"/>
            <consortium name="The Broad Institute Genome Sequencing Center for Infectious Disease"/>
            <person name="Wu L."/>
            <person name="Ma J."/>
        </authorList>
    </citation>
    <scope>NUCLEOTIDE SEQUENCE [LARGE SCALE GENOMIC DNA]</scope>
    <source>
        <strain evidence="3">CCUG 50873</strain>
    </source>
</reference>